<protein>
    <submittedName>
        <fullName evidence="2">RvY_11847-1 protein ( RvY_11847.1protein, RvY_11847.2 protein )</fullName>
    </submittedName>
</protein>
<comment type="caution">
    <text evidence="2">The sequence shown here is derived from an EMBL/GenBank/DDBJ whole genome shotgun (WGS) entry which is preliminary data.</text>
</comment>
<organism evidence="2 3">
    <name type="scientific">Ramazzottius varieornatus</name>
    <name type="common">Water bear</name>
    <name type="synonym">Tardigrade</name>
    <dbReference type="NCBI Taxonomy" id="947166"/>
    <lineage>
        <taxon>Eukaryota</taxon>
        <taxon>Metazoa</taxon>
        <taxon>Ecdysozoa</taxon>
        <taxon>Tardigrada</taxon>
        <taxon>Eutardigrada</taxon>
        <taxon>Parachela</taxon>
        <taxon>Hypsibioidea</taxon>
        <taxon>Ramazzottiidae</taxon>
        <taxon>Ramazzottius</taxon>
    </lineage>
</organism>
<name>A0A1D1VHI8_RAMVA</name>
<dbReference type="CDD" id="cd18186">
    <property type="entry name" value="BTB_POZ_ZBTB_KLHL-like"/>
    <property type="match status" value="1"/>
</dbReference>
<dbReference type="PANTHER" id="PTHR46672">
    <property type="entry name" value="OS08G0495500 PROTEIN-RELATED"/>
    <property type="match status" value="1"/>
</dbReference>
<sequence length="155" mass="17724">MRRVRLSQFHRGKPAISRALSQFIRHSDIWGPNPTLVLSDDILKIRAEIRVTLMPPDGRKRKDTSDNALEVFRKRSRSMYDSEVGRDFVLVSSDGVERRVHQAILNSSSPVFSRMLKSNMKECKTGRCEIENVSGNTVDLLLRCMYYGSLKIPLA</sequence>
<accession>A0A1D1VHI8</accession>
<gene>
    <name evidence="2" type="primary">RvY_11847-1</name>
    <name evidence="2" type="synonym">RvY_11847.1</name>
    <name evidence="2" type="synonym">RvY_11847.2</name>
    <name evidence="2" type="ORF">RvY_11847</name>
</gene>
<feature type="domain" description="BTB" evidence="1">
    <location>
        <begin position="86"/>
        <end position="154"/>
    </location>
</feature>
<evidence type="ECO:0000259" key="1">
    <source>
        <dbReference type="PROSITE" id="PS50097"/>
    </source>
</evidence>
<dbReference type="OrthoDB" id="684045at2759"/>
<dbReference type="Proteomes" id="UP000186922">
    <property type="component" value="Unassembled WGS sequence"/>
</dbReference>
<dbReference type="PROSITE" id="PS50097">
    <property type="entry name" value="BTB"/>
    <property type="match status" value="1"/>
</dbReference>
<reference evidence="2 3" key="1">
    <citation type="journal article" date="2016" name="Nat. Commun.">
        <title>Extremotolerant tardigrade genome and improved radiotolerance of human cultured cells by tardigrade-unique protein.</title>
        <authorList>
            <person name="Hashimoto T."/>
            <person name="Horikawa D.D."/>
            <person name="Saito Y."/>
            <person name="Kuwahara H."/>
            <person name="Kozuka-Hata H."/>
            <person name="Shin-I T."/>
            <person name="Minakuchi Y."/>
            <person name="Ohishi K."/>
            <person name="Motoyama A."/>
            <person name="Aizu T."/>
            <person name="Enomoto A."/>
            <person name="Kondo K."/>
            <person name="Tanaka S."/>
            <person name="Hara Y."/>
            <person name="Koshikawa S."/>
            <person name="Sagara H."/>
            <person name="Miura T."/>
            <person name="Yokobori S."/>
            <person name="Miyagawa K."/>
            <person name="Suzuki Y."/>
            <person name="Kubo T."/>
            <person name="Oyama M."/>
            <person name="Kohara Y."/>
            <person name="Fujiyama A."/>
            <person name="Arakawa K."/>
            <person name="Katayama T."/>
            <person name="Toyoda A."/>
            <person name="Kunieda T."/>
        </authorList>
    </citation>
    <scope>NUCLEOTIDE SEQUENCE [LARGE SCALE GENOMIC DNA]</scope>
    <source>
        <strain evidence="2 3">YOKOZUNA-1</strain>
    </source>
</reference>
<dbReference type="InterPro" id="IPR011333">
    <property type="entry name" value="SKP1/BTB/POZ_sf"/>
</dbReference>
<proteinExistence type="predicted"/>
<dbReference type="PANTHER" id="PTHR46672:SF8">
    <property type="entry name" value="BTB DOMAIN-CONTAINING PROTEIN"/>
    <property type="match status" value="1"/>
</dbReference>
<keyword evidence="3" id="KW-1185">Reference proteome</keyword>
<dbReference type="SUPFAM" id="SSF54695">
    <property type="entry name" value="POZ domain"/>
    <property type="match status" value="1"/>
</dbReference>
<dbReference type="InterPro" id="IPR000210">
    <property type="entry name" value="BTB/POZ_dom"/>
</dbReference>
<dbReference type="Pfam" id="PF00651">
    <property type="entry name" value="BTB"/>
    <property type="match status" value="1"/>
</dbReference>
<evidence type="ECO:0000313" key="3">
    <source>
        <dbReference type="Proteomes" id="UP000186922"/>
    </source>
</evidence>
<dbReference type="InterPro" id="IPR044714">
    <property type="entry name" value="AtSIBP1-like"/>
</dbReference>
<evidence type="ECO:0000313" key="2">
    <source>
        <dbReference type="EMBL" id="GAV01080.1"/>
    </source>
</evidence>
<dbReference type="AlphaFoldDB" id="A0A1D1VHI8"/>
<dbReference type="Gene3D" id="3.30.710.10">
    <property type="entry name" value="Potassium Channel Kv1.1, Chain A"/>
    <property type="match status" value="1"/>
</dbReference>
<dbReference type="EMBL" id="BDGG01000006">
    <property type="protein sequence ID" value="GAV01080.1"/>
    <property type="molecule type" value="Genomic_DNA"/>
</dbReference>